<evidence type="ECO:0000313" key="4">
    <source>
        <dbReference type="EMBL" id="MBC9250059.1"/>
    </source>
</evidence>
<evidence type="ECO:0000256" key="2">
    <source>
        <dbReference type="ARBA" id="ARBA00007637"/>
    </source>
</evidence>
<dbReference type="Pfam" id="PF01370">
    <property type="entry name" value="Epimerase"/>
    <property type="match status" value="1"/>
</dbReference>
<evidence type="ECO:0000256" key="1">
    <source>
        <dbReference type="ARBA" id="ARBA00005125"/>
    </source>
</evidence>
<dbReference type="RefSeq" id="WP_187805167.1">
    <property type="nucleotide sequence ID" value="NZ_LZEU01000001.1"/>
</dbReference>
<evidence type="ECO:0000259" key="3">
    <source>
        <dbReference type="Pfam" id="PF01370"/>
    </source>
</evidence>
<reference evidence="4 5" key="1">
    <citation type="submission" date="2016-06" db="EMBL/GenBank/DDBJ databases">
        <authorList>
            <person name="Ramos C."/>
            <person name="Pintado A."/>
            <person name="Crespo-Gomez J.I."/>
        </authorList>
    </citation>
    <scope>NUCLEOTIDE SEQUENCE [LARGE SCALE GENOMIC DNA]</scope>
    <source>
        <strain evidence="4 5">AVO110</strain>
    </source>
</reference>
<dbReference type="PANTHER" id="PTHR43000">
    <property type="entry name" value="DTDP-D-GLUCOSE 4,6-DEHYDRATASE-RELATED"/>
    <property type="match status" value="1"/>
</dbReference>
<keyword evidence="5" id="KW-1185">Reference proteome</keyword>
<evidence type="ECO:0000313" key="5">
    <source>
        <dbReference type="Proteomes" id="UP000744555"/>
    </source>
</evidence>
<dbReference type="EMBL" id="LZEU01000001">
    <property type="protein sequence ID" value="MBC9250059.1"/>
    <property type="molecule type" value="Genomic_DNA"/>
</dbReference>
<dbReference type="InterPro" id="IPR001509">
    <property type="entry name" value="Epimerase_deHydtase"/>
</dbReference>
<gene>
    <name evidence="4" type="ORF">A9179_07180</name>
</gene>
<organism evidence="4 5">
    <name type="scientific">Aquipseudomonas alcaligenes</name>
    <name type="common">Pseudomonas alcaligenes</name>
    <dbReference type="NCBI Taxonomy" id="43263"/>
    <lineage>
        <taxon>Bacteria</taxon>
        <taxon>Pseudomonadati</taxon>
        <taxon>Pseudomonadota</taxon>
        <taxon>Gammaproteobacteria</taxon>
        <taxon>Pseudomonadales</taxon>
        <taxon>Pseudomonadaceae</taxon>
        <taxon>Aquipseudomonas</taxon>
    </lineage>
</organism>
<comment type="caution">
    <text evidence="4">The sequence shown here is derived from an EMBL/GenBank/DDBJ whole genome shotgun (WGS) entry which is preliminary data.</text>
</comment>
<dbReference type="CDD" id="cd05232">
    <property type="entry name" value="UDP_G4E_4_SDR_e"/>
    <property type="match status" value="1"/>
</dbReference>
<proteinExistence type="inferred from homology"/>
<dbReference type="Proteomes" id="UP000744555">
    <property type="component" value="Unassembled WGS sequence"/>
</dbReference>
<comment type="similarity">
    <text evidence="2">Belongs to the NAD(P)-dependent epimerase/dehydratase family.</text>
</comment>
<dbReference type="Gene3D" id="3.40.50.720">
    <property type="entry name" value="NAD(P)-binding Rossmann-like Domain"/>
    <property type="match status" value="1"/>
</dbReference>
<name>A0ABR7RYX3_AQUAC</name>
<dbReference type="InterPro" id="IPR036291">
    <property type="entry name" value="NAD(P)-bd_dom_sf"/>
</dbReference>
<comment type="pathway">
    <text evidence="1">Bacterial outer membrane biogenesis; LPS O-antigen biosynthesis.</text>
</comment>
<dbReference type="SUPFAM" id="SSF51735">
    <property type="entry name" value="NAD(P)-binding Rossmann-fold domains"/>
    <property type="match status" value="1"/>
</dbReference>
<protein>
    <recommendedName>
        <fullName evidence="3">NAD-dependent epimerase/dehydratase domain-containing protein</fullName>
    </recommendedName>
</protein>
<sequence>MRVLVTGASGFVGNALLRQLAGRTDVQLLAGVRDLNSLPAESPGEPLVLGDLARGEIDPHVLAGVGVVVHAAARVHVMQEVAAEPLEEFRAVNLHGTLRLARAASQAGVARFIFLSSIKVNGEETAPGCPFTADDIPAPLDPYGVSKLEAEQALLELAQASGMQVVIIRPPLIYGPGVRANFRSMLRWLNAGVPLPLGGINNRRSLVALPNLLDLLSVCLKHPAAANQVFLVSDGEDLSTSELLRRLAFALHKPSRLLPVPQGALRLMAVLLGKGALGRRLCGSLQVSIDKTTARLGWVPLLSCNEALKQTALSFLEQESK</sequence>
<feature type="domain" description="NAD-dependent epimerase/dehydratase" evidence="3">
    <location>
        <begin position="3"/>
        <end position="227"/>
    </location>
</feature>
<accession>A0ABR7RYX3</accession>